<keyword evidence="4" id="KW-1185">Reference proteome</keyword>
<accession>A0A9P1D4B6</accession>
<sequence length="107" mass="10921">MYSSDSPPRVGYNVGYAAPSYAAPVSSTPGAGPPAGMAVPNLANPSGLSGMPLPATPSVQPVGAPGQFQVPNREVLYGPPPALTSGLPDPTSVERQKENYLTSLEEQ</sequence>
<dbReference type="EMBL" id="CAMXCT020003060">
    <property type="protein sequence ID" value="CAL1155563.1"/>
    <property type="molecule type" value="Genomic_DNA"/>
</dbReference>
<dbReference type="EMBL" id="CAMXCT030003060">
    <property type="protein sequence ID" value="CAL4789500.1"/>
    <property type="molecule type" value="Genomic_DNA"/>
</dbReference>
<feature type="region of interest" description="Disordered" evidence="1">
    <location>
        <begin position="23"/>
        <end position="107"/>
    </location>
</feature>
<gene>
    <name evidence="2" type="ORF">C1SCF055_LOCUS28158</name>
</gene>
<dbReference type="AlphaFoldDB" id="A0A9P1D4B6"/>
<name>A0A9P1D4B6_9DINO</name>
<organism evidence="2">
    <name type="scientific">Cladocopium goreaui</name>
    <dbReference type="NCBI Taxonomy" id="2562237"/>
    <lineage>
        <taxon>Eukaryota</taxon>
        <taxon>Sar</taxon>
        <taxon>Alveolata</taxon>
        <taxon>Dinophyceae</taxon>
        <taxon>Suessiales</taxon>
        <taxon>Symbiodiniaceae</taxon>
        <taxon>Cladocopium</taxon>
    </lineage>
</organism>
<evidence type="ECO:0000313" key="2">
    <source>
        <dbReference type="EMBL" id="CAI4002188.1"/>
    </source>
</evidence>
<evidence type="ECO:0000313" key="4">
    <source>
        <dbReference type="Proteomes" id="UP001152797"/>
    </source>
</evidence>
<evidence type="ECO:0000256" key="1">
    <source>
        <dbReference type="SAM" id="MobiDB-lite"/>
    </source>
</evidence>
<comment type="caution">
    <text evidence="2">The sequence shown here is derived from an EMBL/GenBank/DDBJ whole genome shotgun (WGS) entry which is preliminary data.</text>
</comment>
<dbReference type="Proteomes" id="UP001152797">
    <property type="component" value="Unassembled WGS sequence"/>
</dbReference>
<evidence type="ECO:0000313" key="3">
    <source>
        <dbReference type="EMBL" id="CAL4789500.1"/>
    </source>
</evidence>
<dbReference type="EMBL" id="CAMXCT010003060">
    <property type="protein sequence ID" value="CAI4002188.1"/>
    <property type="molecule type" value="Genomic_DNA"/>
</dbReference>
<reference evidence="2" key="1">
    <citation type="submission" date="2022-10" db="EMBL/GenBank/DDBJ databases">
        <authorList>
            <person name="Chen Y."/>
            <person name="Dougan E. K."/>
            <person name="Chan C."/>
            <person name="Rhodes N."/>
            <person name="Thang M."/>
        </authorList>
    </citation>
    <scope>NUCLEOTIDE SEQUENCE</scope>
</reference>
<protein>
    <submittedName>
        <fullName evidence="2">Uncharacterized protein</fullName>
    </submittedName>
</protein>
<feature type="non-terminal residue" evidence="2">
    <location>
        <position position="107"/>
    </location>
</feature>
<reference evidence="3 4" key="2">
    <citation type="submission" date="2024-05" db="EMBL/GenBank/DDBJ databases">
        <authorList>
            <person name="Chen Y."/>
            <person name="Shah S."/>
            <person name="Dougan E. K."/>
            <person name="Thang M."/>
            <person name="Chan C."/>
        </authorList>
    </citation>
    <scope>NUCLEOTIDE SEQUENCE [LARGE SCALE GENOMIC DNA]</scope>
</reference>
<feature type="compositionally biased region" description="Low complexity" evidence="1">
    <location>
        <begin position="23"/>
        <end position="40"/>
    </location>
</feature>
<feature type="non-terminal residue" evidence="2">
    <location>
        <position position="1"/>
    </location>
</feature>
<proteinExistence type="predicted"/>